<reference evidence="4" key="2">
    <citation type="journal article" date="2017" name="Nat. Plants">
        <title>The Aegilops tauschii genome reveals multiple impacts of transposons.</title>
        <authorList>
            <person name="Zhao G."/>
            <person name="Zou C."/>
            <person name="Li K."/>
            <person name="Wang K."/>
            <person name="Li T."/>
            <person name="Gao L."/>
            <person name="Zhang X."/>
            <person name="Wang H."/>
            <person name="Yang Z."/>
            <person name="Liu X."/>
            <person name="Jiang W."/>
            <person name="Mao L."/>
            <person name="Kong X."/>
            <person name="Jiao Y."/>
            <person name="Jia J."/>
        </authorList>
    </citation>
    <scope>NUCLEOTIDE SEQUENCE [LARGE SCALE GENOMIC DNA]</scope>
    <source>
        <strain evidence="4">cv. AL8/78</strain>
    </source>
</reference>
<dbReference type="PANTHER" id="PTHR11709:SF109">
    <property type="entry name" value="LACCASE-7"/>
    <property type="match status" value="1"/>
</dbReference>
<dbReference type="EnsemblPlants" id="AET3Gv20820700.5">
    <property type="protein sequence ID" value="AET3Gv20820700.5"/>
    <property type="gene ID" value="AET3Gv20820700"/>
</dbReference>
<dbReference type="Gene3D" id="2.60.40.420">
    <property type="entry name" value="Cupredoxins - blue copper proteins"/>
    <property type="match status" value="1"/>
</dbReference>
<dbReference type="InterPro" id="IPR045087">
    <property type="entry name" value="Cu-oxidase_fam"/>
</dbReference>
<reference evidence="3" key="5">
    <citation type="journal article" date="2021" name="G3 (Bethesda)">
        <title>Aegilops tauschii genome assembly Aet v5.0 features greater sequence contiguity and improved annotation.</title>
        <authorList>
            <person name="Wang L."/>
            <person name="Zhu T."/>
            <person name="Rodriguez J.C."/>
            <person name="Deal K.R."/>
            <person name="Dubcovsky J."/>
            <person name="McGuire P.E."/>
            <person name="Lux T."/>
            <person name="Spannagl M."/>
            <person name="Mayer K.F.X."/>
            <person name="Baldrich P."/>
            <person name="Meyers B.C."/>
            <person name="Huo N."/>
            <person name="Gu Y.Q."/>
            <person name="Zhou H."/>
            <person name="Devos K.M."/>
            <person name="Bennetzen J.L."/>
            <person name="Unver T."/>
            <person name="Budak H."/>
            <person name="Gulick P.J."/>
            <person name="Galiba G."/>
            <person name="Kalapos B."/>
            <person name="Nelson D.R."/>
            <person name="Li P."/>
            <person name="You F.M."/>
            <person name="Luo M.C."/>
            <person name="Dvorak J."/>
        </authorList>
    </citation>
    <scope>NUCLEOTIDE SEQUENCE [LARGE SCALE GENOMIC DNA]</scope>
    <source>
        <strain evidence="3">cv. AL8/78</strain>
    </source>
</reference>
<reference evidence="3" key="4">
    <citation type="submission" date="2019-03" db="UniProtKB">
        <authorList>
            <consortium name="EnsemblPlants"/>
        </authorList>
    </citation>
    <scope>IDENTIFICATION</scope>
</reference>
<dbReference type="InterPro" id="IPR008972">
    <property type="entry name" value="Cupredoxin"/>
</dbReference>
<comment type="similarity">
    <text evidence="1">Belongs to the multicopper oxidase family.</text>
</comment>
<feature type="domain" description="Plastocyanin-like" evidence="2">
    <location>
        <begin position="11"/>
        <end position="61"/>
    </location>
</feature>
<dbReference type="PANTHER" id="PTHR11709">
    <property type="entry name" value="MULTI-COPPER OXIDASE"/>
    <property type="match status" value="1"/>
</dbReference>
<dbReference type="InterPro" id="IPR011707">
    <property type="entry name" value="Cu-oxidase-like_N"/>
</dbReference>
<accession>A0A453FXP1</accession>
<evidence type="ECO:0000259" key="2">
    <source>
        <dbReference type="Pfam" id="PF07732"/>
    </source>
</evidence>
<dbReference type="AlphaFoldDB" id="A0A453FXP1"/>
<keyword evidence="4" id="KW-1185">Reference proteome</keyword>
<reference evidence="4" key="1">
    <citation type="journal article" date="2014" name="Science">
        <title>Ancient hybridizations among the ancestral genomes of bread wheat.</title>
        <authorList>
            <consortium name="International Wheat Genome Sequencing Consortium,"/>
            <person name="Marcussen T."/>
            <person name="Sandve S.R."/>
            <person name="Heier L."/>
            <person name="Spannagl M."/>
            <person name="Pfeifer M."/>
            <person name="Jakobsen K.S."/>
            <person name="Wulff B.B."/>
            <person name="Steuernagel B."/>
            <person name="Mayer K.F."/>
            <person name="Olsen O.A."/>
        </authorList>
    </citation>
    <scope>NUCLEOTIDE SEQUENCE [LARGE SCALE GENOMIC DNA]</scope>
    <source>
        <strain evidence="4">cv. AL8/78</strain>
    </source>
</reference>
<evidence type="ECO:0000256" key="1">
    <source>
        <dbReference type="ARBA" id="ARBA00010609"/>
    </source>
</evidence>
<sequence length="61" mass="6697">AFVPLQCCHQVQSMKINQLCNSTDIIAVNGQLPGPTIDVFEGDEVVVDVINASPYNLTIHW</sequence>
<dbReference type="Pfam" id="PF07732">
    <property type="entry name" value="Cu-oxidase_3"/>
    <property type="match status" value="1"/>
</dbReference>
<proteinExistence type="inferred from homology"/>
<organism evidence="3 4">
    <name type="scientific">Aegilops tauschii subsp. strangulata</name>
    <name type="common">Goatgrass</name>
    <dbReference type="NCBI Taxonomy" id="200361"/>
    <lineage>
        <taxon>Eukaryota</taxon>
        <taxon>Viridiplantae</taxon>
        <taxon>Streptophyta</taxon>
        <taxon>Embryophyta</taxon>
        <taxon>Tracheophyta</taxon>
        <taxon>Spermatophyta</taxon>
        <taxon>Magnoliopsida</taxon>
        <taxon>Liliopsida</taxon>
        <taxon>Poales</taxon>
        <taxon>Poaceae</taxon>
        <taxon>BOP clade</taxon>
        <taxon>Pooideae</taxon>
        <taxon>Triticodae</taxon>
        <taxon>Triticeae</taxon>
        <taxon>Triticinae</taxon>
        <taxon>Aegilops</taxon>
    </lineage>
</organism>
<dbReference type="Proteomes" id="UP000015105">
    <property type="component" value="Chromosome 3D"/>
</dbReference>
<name>A0A453FXP1_AEGTS</name>
<dbReference type="GO" id="GO:0016491">
    <property type="term" value="F:oxidoreductase activity"/>
    <property type="evidence" value="ECO:0007669"/>
    <property type="project" value="TreeGrafter"/>
</dbReference>
<protein>
    <recommendedName>
        <fullName evidence="2">Plastocyanin-like domain-containing protein</fullName>
    </recommendedName>
</protein>
<dbReference type="Gramene" id="AET3Gv20820700.5">
    <property type="protein sequence ID" value="AET3Gv20820700.5"/>
    <property type="gene ID" value="AET3Gv20820700"/>
</dbReference>
<reference evidence="3" key="3">
    <citation type="journal article" date="2017" name="Nature">
        <title>Genome sequence of the progenitor of the wheat D genome Aegilops tauschii.</title>
        <authorList>
            <person name="Luo M.C."/>
            <person name="Gu Y.Q."/>
            <person name="Puiu D."/>
            <person name="Wang H."/>
            <person name="Twardziok S.O."/>
            <person name="Deal K.R."/>
            <person name="Huo N."/>
            <person name="Zhu T."/>
            <person name="Wang L."/>
            <person name="Wang Y."/>
            <person name="McGuire P.E."/>
            <person name="Liu S."/>
            <person name="Long H."/>
            <person name="Ramasamy R.K."/>
            <person name="Rodriguez J.C."/>
            <person name="Van S.L."/>
            <person name="Yuan L."/>
            <person name="Wang Z."/>
            <person name="Xia Z."/>
            <person name="Xiao L."/>
            <person name="Anderson O.D."/>
            <person name="Ouyang S."/>
            <person name="Liang Y."/>
            <person name="Zimin A.V."/>
            <person name="Pertea G."/>
            <person name="Qi P."/>
            <person name="Bennetzen J.L."/>
            <person name="Dai X."/>
            <person name="Dawson M.W."/>
            <person name="Muller H.G."/>
            <person name="Kugler K."/>
            <person name="Rivarola-Duarte L."/>
            <person name="Spannagl M."/>
            <person name="Mayer K.F.X."/>
            <person name="Lu F.H."/>
            <person name="Bevan M.W."/>
            <person name="Leroy P."/>
            <person name="Li P."/>
            <person name="You F.M."/>
            <person name="Sun Q."/>
            <person name="Liu Z."/>
            <person name="Lyons E."/>
            <person name="Wicker T."/>
            <person name="Salzberg S.L."/>
            <person name="Devos K.M."/>
            <person name="Dvorak J."/>
        </authorList>
    </citation>
    <scope>NUCLEOTIDE SEQUENCE [LARGE SCALE GENOMIC DNA]</scope>
    <source>
        <strain evidence="3">cv. AL8/78</strain>
    </source>
</reference>
<dbReference type="GO" id="GO:0005507">
    <property type="term" value="F:copper ion binding"/>
    <property type="evidence" value="ECO:0007669"/>
    <property type="project" value="InterPro"/>
</dbReference>
<evidence type="ECO:0000313" key="4">
    <source>
        <dbReference type="Proteomes" id="UP000015105"/>
    </source>
</evidence>
<evidence type="ECO:0000313" key="3">
    <source>
        <dbReference type="EnsemblPlants" id="AET3Gv20820700.5"/>
    </source>
</evidence>
<dbReference type="SUPFAM" id="SSF49503">
    <property type="entry name" value="Cupredoxins"/>
    <property type="match status" value="1"/>
</dbReference>